<gene>
    <name evidence="1" type="ORF">N7468_009734</name>
</gene>
<dbReference type="EMBL" id="JAPQKS010000007">
    <property type="protein sequence ID" value="KAJ5220530.1"/>
    <property type="molecule type" value="Genomic_DNA"/>
</dbReference>
<evidence type="ECO:0000313" key="1">
    <source>
        <dbReference type="EMBL" id="KAJ5220530.1"/>
    </source>
</evidence>
<organism evidence="1 2">
    <name type="scientific">Penicillium chermesinum</name>
    <dbReference type="NCBI Taxonomy" id="63820"/>
    <lineage>
        <taxon>Eukaryota</taxon>
        <taxon>Fungi</taxon>
        <taxon>Dikarya</taxon>
        <taxon>Ascomycota</taxon>
        <taxon>Pezizomycotina</taxon>
        <taxon>Eurotiomycetes</taxon>
        <taxon>Eurotiomycetidae</taxon>
        <taxon>Eurotiales</taxon>
        <taxon>Aspergillaceae</taxon>
        <taxon>Penicillium</taxon>
    </lineage>
</organism>
<keyword evidence="2" id="KW-1185">Reference proteome</keyword>
<protein>
    <submittedName>
        <fullName evidence="1">Uncharacterized protein</fullName>
    </submittedName>
</protein>
<dbReference type="AlphaFoldDB" id="A0A9W9NIF2"/>
<accession>A0A9W9NIF2</accession>
<name>A0A9W9NIF2_9EURO</name>
<sequence length="76" mass="8121">MSAPYMGDTAIIYGKVPSRLRSRLKDEIKSGDLHLLAPGAGCSSPAPDLTSAFCGRYETLLLSSPTYAAHAQYAFL</sequence>
<dbReference type="GeneID" id="83206333"/>
<evidence type="ECO:0000313" key="2">
    <source>
        <dbReference type="Proteomes" id="UP001150941"/>
    </source>
</evidence>
<comment type="caution">
    <text evidence="1">The sequence shown here is derived from an EMBL/GenBank/DDBJ whole genome shotgun (WGS) entry which is preliminary data.</text>
</comment>
<dbReference type="RefSeq" id="XP_058327360.1">
    <property type="nucleotide sequence ID" value="XM_058479030.1"/>
</dbReference>
<reference evidence="1" key="1">
    <citation type="submission" date="2022-11" db="EMBL/GenBank/DDBJ databases">
        <authorList>
            <person name="Petersen C."/>
        </authorList>
    </citation>
    <scope>NUCLEOTIDE SEQUENCE</scope>
    <source>
        <strain evidence="1">IBT 19713</strain>
    </source>
</reference>
<dbReference type="Proteomes" id="UP001150941">
    <property type="component" value="Unassembled WGS sequence"/>
</dbReference>
<proteinExistence type="predicted"/>
<reference evidence="1" key="2">
    <citation type="journal article" date="2023" name="IMA Fungus">
        <title>Comparative genomic study of the Penicillium genus elucidates a diverse pangenome and 15 lateral gene transfer events.</title>
        <authorList>
            <person name="Petersen C."/>
            <person name="Sorensen T."/>
            <person name="Nielsen M.R."/>
            <person name="Sondergaard T.E."/>
            <person name="Sorensen J.L."/>
            <person name="Fitzpatrick D.A."/>
            <person name="Frisvad J.C."/>
            <person name="Nielsen K.L."/>
        </authorList>
    </citation>
    <scope>NUCLEOTIDE SEQUENCE</scope>
    <source>
        <strain evidence="1">IBT 19713</strain>
    </source>
</reference>